<keyword evidence="3" id="KW-1185">Reference proteome</keyword>
<comment type="caution">
    <text evidence="2">The sequence shown here is derived from an EMBL/GenBank/DDBJ whole genome shotgun (WGS) entry which is preliminary data.</text>
</comment>
<dbReference type="SUPFAM" id="SSF52402">
    <property type="entry name" value="Adenine nucleotide alpha hydrolases-like"/>
    <property type="match status" value="1"/>
</dbReference>
<evidence type="ECO:0000259" key="1">
    <source>
        <dbReference type="Pfam" id="PF01507"/>
    </source>
</evidence>
<organism evidence="2 3">
    <name type="scientific">Pullulanibacillus camelliae</name>
    <dbReference type="NCBI Taxonomy" id="1707096"/>
    <lineage>
        <taxon>Bacteria</taxon>
        <taxon>Bacillati</taxon>
        <taxon>Bacillota</taxon>
        <taxon>Bacilli</taxon>
        <taxon>Bacillales</taxon>
        <taxon>Sporolactobacillaceae</taxon>
        <taxon>Pullulanibacillus</taxon>
    </lineage>
</organism>
<dbReference type="InterPro" id="IPR002500">
    <property type="entry name" value="PAPS_reduct_dom"/>
</dbReference>
<gene>
    <name evidence="2" type="ORF">GCM10011391_28170</name>
</gene>
<dbReference type="Proteomes" id="UP000628775">
    <property type="component" value="Unassembled WGS sequence"/>
</dbReference>
<evidence type="ECO:0000313" key="2">
    <source>
        <dbReference type="EMBL" id="GGE47766.1"/>
    </source>
</evidence>
<feature type="domain" description="Phosphoadenosine phosphosulphate reductase" evidence="1">
    <location>
        <begin position="39"/>
        <end position="207"/>
    </location>
</feature>
<dbReference type="Pfam" id="PF01507">
    <property type="entry name" value="PAPS_reduct"/>
    <property type="match status" value="1"/>
</dbReference>
<sequence length="257" mass="30146">MKNEEIETYMLHSRLPAFQKKVKLSFDIINKALKEMKNPYASISFGKDSIVLMHLLLQIAPDIDFVWSDRGLEAELPETYDYIEVIKSKYPINLTVIYPEMTMFEIYHKYGIPGIHRNADKTIVTKKCMIEPFEKYAKENQKDGYFQGVRADESASRIKMAKSYGHLFFRKRDKMWVANPLLGWSGRDIWAYIVSRDIPYHPEYDRDLYKGSREKVRISNWSGVFNAHLGRVADLKFNHPELYQKLVDEFPEVSTLG</sequence>
<dbReference type="PANTHER" id="PTHR43196:SF2">
    <property type="entry name" value="PHOSPHOADENOSINE PHOSPHOSULFATE REDUCTASE"/>
    <property type="match status" value="1"/>
</dbReference>
<dbReference type="AlphaFoldDB" id="A0A8J3DX63"/>
<proteinExistence type="predicted"/>
<dbReference type="InterPro" id="IPR050128">
    <property type="entry name" value="Sulfate_adenylyltrnsfr_sub2"/>
</dbReference>
<dbReference type="Gene3D" id="3.40.50.620">
    <property type="entry name" value="HUPs"/>
    <property type="match status" value="1"/>
</dbReference>
<dbReference type="InterPro" id="IPR014729">
    <property type="entry name" value="Rossmann-like_a/b/a_fold"/>
</dbReference>
<reference evidence="2" key="1">
    <citation type="journal article" date="2014" name="Int. J. Syst. Evol. Microbiol.">
        <title>Complete genome sequence of Corynebacterium casei LMG S-19264T (=DSM 44701T), isolated from a smear-ripened cheese.</title>
        <authorList>
            <consortium name="US DOE Joint Genome Institute (JGI-PGF)"/>
            <person name="Walter F."/>
            <person name="Albersmeier A."/>
            <person name="Kalinowski J."/>
            <person name="Ruckert C."/>
        </authorList>
    </citation>
    <scope>NUCLEOTIDE SEQUENCE</scope>
    <source>
        <strain evidence="2">CGMCC 1.15371</strain>
    </source>
</reference>
<accession>A0A8J3DX63</accession>
<dbReference type="PANTHER" id="PTHR43196">
    <property type="entry name" value="SULFATE ADENYLYLTRANSFERASE SUBUNIT 2"/>
    <property type="match status" value="1"/>
</dbReference>
<protein>
    <recommendedName>
        <fullName evidence="1">Phosphoadenosine phosphosulphate reductase domain-containing protein</fullName>
    </recommendedName>
</protein>
<dbReference type="EMBL" id="BMIR01000014">
    <property type="protein sequence ID" value="GGE47766.1"/>
    <property type="molecule type" value="Genomic_DNA"/>
</dbReference>
<name>A0A8J3DX63_9BACL</name>
<dbReference type="RefSeq" id="WP_188695399.1">
    <property type="nucleotide sequence ID" value="NZ_BMIR01000014.1"/>
</dbReference>
<reference evidence="2" key="2">
    <citation type="submission" date="2020-09" db="EMBL/GenBank/DDBJ databases">
        <authorList>
            <person name="Sun Q."/>
            <person name="Zhou Y."/>
        </authorList>
    </citation>
    <scope>NUCLEOTIDE SEQUENCE</scope>
    <source>
        <strain evidence="2">CGMCC 1.15371</strain>
    </source>
</reference>
<evidence type="ECO:0000313" key="3">
    <source>
        <dbReference type="Proteomes" id="UP000628775"/>
    </source>
</evidence>
<dbReference type="GO" id="GO:0003824">
    <property type="term" value="F:catalytic activity"/>
    <property type="evidence" value="ECO:0007669"/>
    <property type="project" value="InterPro"/>
</dbReference>